<name>A0A443SKZ9_9ACAR</name>
<keyword evidence="1" id="KW-0238">DNA-binding</keyword>
<evidence type="ECO:0000313" key="1">
    <source>
        <dbReference type="EMBL" id="RWS28165.1"/>
    </source>
</evidence>
<evidence type="ECO:0000313" key="2">
    <source>
        <dbReference type="Proteomes" id="UP000288716"/>
    </source>
</evidence>
<dbReference type="GO" id="GO:0003677">
    <property type="term" value="F:DNA binding"/>
    <property type="evidence" value="ECO:0007669"/>
    <property type="project" value="UniProtKB-KW"/>
</dbReference>
<dbReference type="AlphaFoldDB" id="A0A443SKZ9"/>
<dbReference type="Proteomes" id="UP000288716">
    <property type="component" value="Unassembled WGS sequence"/>
</dbReference>
<accession>A0A443SKZ9</accession>
<dbReference type="OrthoDB" id="6517036at2759"/>
<comment type="caution">
    <text evidence="1">The sequence shown here is derived from an EMBL/GenBank/DDBJ whole genome shotgun (WGS) entry which is preliminary data.</text>
</comment>
<dbReference type="VEuPathDB" id="VectorBase:LDEU003875"/>
<dbReference type="EMBL" id="NCKV01001538">
    <property type="protein sequence ID" value="RWS28165.1"/>
    <property type="molecule type" value="Genomic_DNA"/>
</dbReference>
<organism evidence="1 2">
    <name type="scientific">Leptotrombidium deliense</name>
    <dbReference type="NCBI Taxonomy" id="299467"/>
    <lineage>
        <taxon>Eukaryota</taxon>
        <taxon>Metazoa</taxon>
        <taxon>Ecdysozoa</taxon>
        <taxon>Arthropoda</taxon>
        <taxon>Chelicerata</taxon>
        <taxon>Arachnida</taxon>
        <taxon>Acari</taxon>
        <taxon>Acariformes</taxon>
        <taxon>Trombidiformes</taxon>
        <taxon>Prostigmata</taxon>
        <taxon>Anystina</taxon>
        <taxon>Parasitengona</taxon>
        <taxon>Trombiculoidea</taxon>
        <taxon>Trombiculidae</taxon>
        <taxon>Leptotrombidium</taxon>
    </lineage>
</organism>
<keyword evidence="1" id="KW-0371">Homeobox</keyword>
<dbReference type="STRING" id="299467.A0A443SKZ9"/>
<keyword evidence="2" id="KW-1185">Reference proteome</keyword>
<sequence>MIMNSNVVYGAAVCHNGSSPADYQNYHHTHAELSYYPPPSELSTGPVSAAGPVPNVAANSHYGPPLHMSPATHQFAEHHTGIISESNGLSYTNLDSQSNYGTVSPHPRLNHYNDARNAAVIPNQTPQSLQTAVHSGPVAHQGYAQYREYGNENVSVTSVHQEMVNALTDCAVMRTVANSGPAPTQYSYLDPNLLSRRNGSTTHHAALGTYNTDPTAFTEMSCSQLNGTAYHLNHIASHLHHSPHHHHHHHGGGRPAITGVSPVSAAAPVPTYKWMQVKRNVPKPGE</sequence>
<proteinExistence type="predicted"/>
<reference evidence="1 2" key="1">
    <citation type="journal article" date="2018" name="Gigascience">
        <title>Genomes of trombidid mites reveal novel predicted allergens and laterally-transferred genes associated with secondary metabolism.</title>
        <authorList>
            <person name="Dong X."/>
            <person name="Chaisiri K."/>
            <person name="Xia D."/>
            <person name="Armstrong S.D."/>
            <person name="Fang Y."/>
            <person name="Donnelly M.J."/>
            <person name="Kadowaki T."/>
            <person name="McGarry J.W."/>
            <person name="Darby A.C."/>
            <person name="Makepeace B.L."/>
        </authorList>
    </citation>
    <scope>NUCLEOTIDE SEQUENCE [LARGE SCALE GENOMIC DNA]</scope>
    <source>
        <strain evidence="1">UoL-UT</strain>
    </source>
</reference>
<protein>
    <submittedName>
        <fullName evidence="1">Homeobox protein Hox-B1b-like protein</fullName>
    </submittedName>
</protein>
<gene>
    <name evidence="1" type="ORF">B4U80_09001</name>
</gene>